<evidence type="ECO:0000313" key="8">
    <source>
        <dbReference type="EMBL" id="KAJ0979090.1"/>
    </source>
</evidence>
<dbReference type="EMBL" id="JAGGNH010000003">
    <property type="protein sequence ID" value="KAJ0979090.1"/>
    <property type="molecule type" value="Genomic_DNA"/>
</dbReference>
<evidence type="ECO:0000313" key="9">
    <source>
        <dbReference type="Proteomes" id="UP001085076"/>
    </source>
</evidence>
<feature type="transmembrane region" description="Helical" evidence="5">
    <location>
        <begin position="6"/>
        <end position="26"/>
    </location>
</feature>
<dbReference type="SMART" id="SM00184">
    <property type="entry name" value="RING"/>
    <property type="match status" value="1"/>
</dbReference>
<dbReference type="AlphaFoldDB" id="A0A9D5CVI7"/>
<gene>
    <name evidence="7" type="ORF">J5N97_001425</name>
    <name evidence="8" type="ORF">J5N97_014564</name>
</gene>
<feature type="domain" description="RING-type" evidence="6">
    <location>
        <begin position="84"/>
        <end position="126"/>
    </location>
</feature>
<dbReference type="PANTHER" id="PTHR45969">
    <property type="entry name" value="RING ZINC FINGER PROTEIN-RELATED"/>
    <property type="match status" value="1"/>
</dbReference>
<evidence type="ECO:0000256" key="3">
    <source>
        <dbReference type="ARBA" id="ARBA00022833"/>
    </source>
</evidence>
<dbReference type="PANTHER" id="PTHR45969:SF55">
    <property type="entry name" value="OS07G0686300 PROTEIN"/>
    <property type="match status" value="1"/>
</dbReference>
<dbReference type="InterPro" id="IPR001841">
    <property type="entry name" value="Znf_RING"/>
</dbReference>
<protein>
    <recommendedName>
        <fullName evidence="6">RING-type domain-containing protein</fullName>
    </recommendedName>
</protein>
<evidence type="ECO:0000256" key="4">
    <source>
        <dbReference type="PROSITE-ProRule" id="PRU00175"/>
    </source>
</evidence>
<reference evidence="8 9" key="2">
    <citation type="journal article" date="2022" name="Hortic Res">
        <title>The genome of Dioscorea zingiberensis sheds light on the biosynthesis, origin and evolution of the medicinally important diosgenin saponins.</title>
        <authorList>
            <person name="Li Y."/>
            <person name="Tan C."/>
            <person name="Li Z."/>
            <person name="Guo J."/>
            <person name="Li S."/>
            <person name="Chen X."/>
            <person name="Wang C."/>
            <person name="Dai X."/>
            <person name="Yang H."/>
            <person name="Song W."/>
            <person name="Hou L."/>
            <person name="Xu J."/>
            <person name="Tong Z."/>
            <person name="Xu A."/>
            <person name="Yuan X."/>
            <person name="Wang W."/>
            <person name="Yang Q."/>
            <person name="Chen L."/>
            <person name="Sun Z."/>
            <person name="Wang K."/>
            <person name="Pan B."/>
            <person name="Chen J."/>
            <person name="Bao Y."/>
            <person name="Liu F."/>
            <person name="Qi X."/>
            <person name="Gang D.R."/>
            <person name="Wen J."/>
            <person name="Li J."/>
        </authorList>
    </citation>
    <scope>NUCLEOTIDE SEQUENCE</scope>
    <source>
        <strain evidence="8">Dzin_1.0</strain>
    </source>
</reference>
<dbReference type="Gene3D" id="3.30.40.10">
    <property type="entry name" value="Zinc/RING finger domain, C3HC4 (zinc finger)"/>
    <property type="match status" value="1"/>
</dbReference>
<evidence type="ECO:0000256" key="1">
    <source>
        <dbReference type="ARBA" id="ARBA00022723"/>
    </source>
</evidence>
<name>A0A9D5CVI7_9LILI</name>
<keyword evidence="5" id="KW-1133">Transmembrane helix</keyword>
<dbReference type="GO" id="GO:0016567">
    <property type="term" value="P:protein ubiquitination"/>
    <property type="evidence" value="ECO:0007669"/>
    <property type="project" value="TreeGrafter"/>
</dbReference>
<keyword evidence="9" id="KW-1185">Reference proteome</keyword>
<keyword evidence="3" id="KW-0862">Zinc</keyword>
<dbReference type="CDD" id="cd16448">
    <property type="entry name" value="RING-H2"/>
    <property type="match status" value="1"/>
</dbReference>
<sequence length="157" mass="17637">MEITTLVLHLLISIVIIHGVSLLILLNKAILQLLTPLLPAQARGRLSWFHDSLFQSHKSGPLDPGSGLKLSITRFKGCSEEVDCVVCLCGIKEGEEIRELVCKHVFHRACLDRWLELWHARCPLCRSSLIPCETKKKKVSGMESLEVEDLVTFVHDS</sequence>
<accession>A0A9D5CVI7</accession>
<reference evidence="8" key="1">
    <citation type="submission" date="2021-03" db="EMBL/GenBank/DDBJ databases">
        <authorList>
            <person name="Li Z."/>
            <person name="Yang C."/>
        </authorList>
    </citation>
    <scope>NUCLEOTIDE SEQUENCE</scope>
    <source>
        <strain evidence="8">Dzin_1.0</strain>
        <tissue evidence="8">Leaf</tissue>
    </source>
</reference>
<evidence type="ECO:0000259" key="6">
    <source>
        <dbReference type="PROSITE" id="PS50089"/>
    </source>
</evidence>
<dbReference type="GO" id="GO:0008270">
    <property type="term" value="F:zinc ion binding"/>
    <property type="evidence" value="ECO:0007669"/>
    <property type="project" value="UniProtKB-KW"/>
</dbReference>
<evidence type="ECO:0000313" key="7">
    <source>
        <dbReference type="EMBL" id="KAJ0960698.1"/>
    </source>
</evidence>
<keyword evidence="1" id="KW-0479">Metal-binding</keyword>
<organism evidence="8 9">
    <name type="scientific">Dioscorea zingiberensis</name>
    <dbReference type="NCBI Taxonomy" id="325984"/>
    <lineage>
        <taxon>Eukaryota</taxon>
        <taxon>Viridiplantae</taxon>
        <taxon>Streptophyta</taxon>
        <taxon>Embryophyta</taxon>
        <taxon>Tracheophyta</taxon>
        <taxon>Spermatophyta</taxon>
        <taxon>Magnoliopsida</taxon>
        <taxon>Liliopsida</taxon>
        <taxon>Dioscoreales</taxon>
        <taxon>Dioscoreaceae</taxon>
        <taxon>Dioscorea</taxon>
    </lineage>
</organism>
<keyword evidence="2 4" id="KW-0863">Zinc-finger</keyword>
<keyword evidence="5" id="KW-0812">Transmembrane</keyword>
<dbReference type="InterPro" id="IPR013083">
    <property type="entry name" value="Znf_RING/FYVE/PHD"/>
</dbReference>
<keyword evidence="5" id="KW-0472">Membrane</keyword>
<dbReference type="Proteomes" id="UP001085076">
    <property type="component" value="Miscellaneous, Linkage group lg03"/>
</dbReference>
<dbReference type="OrthoDB" id="785686at2759"/>
<dbReference type="Pfam" id="PF13639">
    <property type="entry name" value="zf-RING_2"/>
    <property type="match status" value="1"/>
</dbReference>
<comment type="caution">
    <text evidence="8">The sequence shown here is derived from an EMBL/GenBank/DDBJ whole genome shotgun (WGS) entry which is preliminary data.</text>
</comment>
<evidence type="ECO:0000256" key="2">
    <source>
        <dbReference type="ARBA" id="ARBA00022771"/>
    </source>
</evidence>
<dbReference type="EMBL" id="JAGGNH010000064">
    <property type="protein sequence ID" value="KAJ0960698.1"/>
    <property type="molecule type" value="Genomic_DNA"/>
</dbReference>
<proteinExistence type="predicted"/>
<dbReference type="GO" id="GO:0061630">
    <property type="term" value="F:ubiquitin protein ligase activity"/>
    <property type="evidence" value="ECO:0007669"/>
    <property type="project" value="TreeGrafter"/>
</dbReference>
<dbReference type="PROSITE" id="PS50089">
    <property type="entry name" value="ZF_RING_2"/>
    <property type="match status" value="1"/>
</dbReference>
<dbReference type="SUPFAM" id="SSF57850">
    <property type="entry name" value="RING/U-box"/>
    <property type="match status" value="1"/>
</dbReference>
<evidence type="ECO:0000256" key="5">
    <source>
        <dbReference type="SAM" id="Phobius"/>
    </source>
</evidence>